<dbReference type="RefSeq" id="WP_187761538.1">
    <property type="nucleotide sequence ID" value="NZ_CP061038.1"/>
</dbReference>
<reference evidence="2 3" key="1">
    <citation type="submission" date="2020-09" db="EMBL/GenBank/DDBJ databases">
        <title>Sphingomonas sp., a new species isolated from pork steak.</title>
        <authorList>
            <person name="Heidler von Heilborn D."/>
        </authorList>
    </citation>
    <scope>NUCLEOTIDE SEQUENCE [LARGE SCALE GENOMIC DNA]</scope>
    <source>
        <strain evidence="3">S8-3T</strain>
    </source>
</reference>
<gene>
    <name evidence="2" type="ORF">H3Z74_21515</name>
</gene>
<sequence>MRSIFAFSFLAAMLAPVAPATAATAPQLAITSFEQLARPLPLPYDEQADATRQVAVAKARARASKKLLLIDLGGNWCLDCRILAGVMDTPQLKSFIDRHYVVVTVDVGRFDKNLAIPAHYGLKDRLAGVPSLLIVDPRADRLRNAGKTAALADARSMTPQGLADWLAGWAK</sequence>
<keyword evidence="1" id="KW-0732">Signal</keyword>
<dbReference type="AlphaFoldDB" id="A0A7H0LHR6"/>
<organism evidence="2 3">
    <name type="scientific">Sphingomonas alpina</name>
    <dbReference type="NCBI Taxonomy" id="653931"/>
    <lineage>
        <taxon>Bacteria</taxon>
        <taxon>Pseudomonadati</taxon>
        <taxon>Pseudomonadota</taxon>
        <taxon>Alphaproteobacteria</taxon>
        <taxon>Sphingomonadales</taxon>
        <taxon>Sphingomonadaceae</taxon>
        <taxon>Sphingomonas</taxon>
    </lineage>
</organism>
<evidence type="ECO:0000313" key="2">
    <source>
        <dbReference type="EMBL" id="QNQ09219.1"/>
    </source>
</evidence>
<proteinExistence type="predicted"/>
<protein>
    <submittedName>
        <fullName evidence="2">Thioredoxin family protein</fullName>
    </submittedName>
</protein>
<dbReference type="Pfam" id="PF13899">
    <property type="entry name" value="Thioredoxin_7"/>
    <property type="match status" value="1"/>
</dbReference>
<evidence type="ECO:0000256" key="1">
    <source>
        <dbReference type="SAM" id="SignalP"/>
    </source>
</evidence>
<evidence type="ECO:0000313" key="3">
    <source>
        <dbReference type="Proteomes" id="UP000516148"/>
    </source>
</evidence>
<dbReference type="KEGG" id="spap:H3Z74_21515"/>
<dbReference type="Gene3D" id="3.40.30.10">
    <property type="entry name" value="Glutaredoxin"/>
    <property type="match status" value="1"/>
</dbReference>
<keyword evidence="3" id="KW-1185">Reference proteome</keyword>
<dbReference type="InterPro" id="IPR036249">
    <property type="entry name" value="Thioredoxin-like_sf"/>
</dbReference>
<dbReference type="Proteomes" id="UP000516148">
    <property type="component" value="Chromosome"/>
</dbReference>
<name>A0A7H0LHR6_9SPHN</name>
<dbReference type="CDD" id="cd02947">
    <property type="entry name" value="TRX_family"/>
    <property type="match status" value="1"/>
</dbReference>
<dbReference type="SUPFAM" id="SSF52833">
    <property type="entry name" value="Thioredoxin-like"/>
    <property type="match status" value="1"/>
</dbReference>
<feature type="chain" id="PRO_5028899392" evidence="1">
    <location>
        <begin position="23"/>
        <end position="171"/>
    </location>
</feature>
<dbReference type="EMBL" id="CP061038">
    <property type="protein sequence ID" value="QNQ09219.1"/>
    <property type="molecule type" value="Genomic_DNA"/>
</dbReference>
<accession>A0A7H0LHR6</accession>
<feature type="signal peptide" evidence="1">
    <location>
        <begin position="1"/>
        <end position="22"/>
    </location>
</feature>